<comment type="caution">
    <text evidence="3">The sequence shown here is derived from an EMBL/GenBank/DDBJ whole genome shotgun (WGS) entry which is preliminary data.</text>
</comment>
<organism evidence="3 4">
    <name type="scientific">Gnathostoma spinigerum</name>
    <dbReference type="NCBI Taxonomy" id="75299"/>
    <lineage>
        <taxon>Eukaryota</taxon>
        <taxon>Metazoa</taxon>
        <taxon>Ecdysozoa</taxon>
        <taxon>Nematoda</taxon>
        <taxon>Chromadorea</taxon>
        <taxon>Rhabditida</taxon>
        <taxon>Spirurina</taxon>
        <taxon>Gnathostomatomorpha</taxon>
        <taxon>Gnathostomatoidea</taxon>
        <taxon>Gnathostomatidae</taxon>
        <taxon>Gnathostoma</taxon>
    </lineage>
</organism>
<evidence type="ECO:0000256" key="1">
    <source>
        <dbReference type="SAM" id="SignalP"/>
    </source>
</evidence>
<dbReference type="PANTHER" id="PTHR31967:SF21">
    <property type="entry name" value="GROUND-LIKE DOMAIN-CONTAINING PROTEIN"/>
    <property type="match status" value="1"/>
</dbReference>
<keyword evidence="1" id="KW-0732">Signal</keyword>
<feature type="chain" id="PRO_5044878933" description="Ground-like domain-containing protein" evidence="1">
    <location>
        <begin position="20"/>
        <end position="192"/>
    </location>
</feature>
<sequence length="192" mass="21921">MQFVSSSVWICFCLSTATAQLLEDYVANSSVYGMAVFAKQTFVEASAIMNELPFGDELVPFDPPADEDSSSNRKNRHKPFPLKDCFITRFGGFICCNRDLQNIMSNIYDEWAATSNPCSIQMLTNRIQNETEDTFNRPFEMITGLADFAAKIHFTEKFMCKIQKGDRYMLTYSPKITGMETLRLDQGIQYRS</sequence>
<reference evidence="3 4" key="1">
    <citation type="submission" date="2024-08" db="EMBL/GenBank/DDBJ databases">
        <title>Gnathostoma spinigerum genome.</title>
        <authorList>
            <person name="Gonzalez-Bertolin B."/>
            <person name="Monzon S."/>
            <person name="Zaballos A."/>
            <person name="Jimenez P."/>
            <person name="Dekumyoy P."/>
            <person name="Varona S."/>
            <person name="Cuesta I."/>
            <person name="Sumanam S."/>
            <person name="Adisakwattana P."/>
            <person name="Gasser R.B."/>
            <person name="Hernandez-Gonzalez A."/>
            <person name="Young N.D."/>
            <person name="Perteguer M.J."/>
        </authorList>
    </citation>
    <scope>NUCLEOTIDE SEQUENCE [LARGE SCALE GENOMIC DNA]</scope>
    <source>
        <strain evidence="3">AL3</strain>
        <tissue evidence="3">Liver</tissue>
    </source>
</reference>
<dbReference type="InterPro" id="IPR007284">
    <property type="entry name" value="Ground-like_dom"/>
</dbReference>
<dbReference type="Proteomes" id="UP001608902">
    <property type="component" value="Unassembled WGS sequence"/>
</dbReference>
<evidence type="ECO:0000313" key="4">
    <source>
        <dbReference type="Proteomes" id="UP001608902"/>
    </source>
</evidence>
<dbReference type="EMBL" id="JBGFUD010001005">
    <property type="protein sequence ID" value="MFH4975596.1"/>
    <property type="molecule type" value="Genomic_DNA"/>
</dbReference>
<proteinExistence type="predicted"/>
<dbReference type="PANTHER" id="PTHR31967">
    <property type="entry name" value="GROUNDHOG (HEDGEHOG-LIKE FAMILY)-RELATED"/>
    <property type="match status" value="1"/>
</dbReference>
<name>A0ABD6EDY1_9BILA</name>
<dbReference type="Pfam" id="PF04155">
    <property type="entry name" value="Ground-like"/>
    <property type="match status" value="1"/>
</dbReference>
<protein>
    <recommendedName>
        <fullName evidence="2">Ground-like domain-containing protein</fullName>
    </recommendedName>
</protein>
<accession>A0ABD6EDY1</accession>
<keyword evidence="4" id="KW-1185">Reference proteome</keyword>
<feature type="signal peptide" evidence="1">
    <location>
        <begin position="1"/>
        <end position="19"/>
    </location>
</feature>
<feature type="domain" description="Ground-like" evidence="2">
    <location>
        <begin position="94"/>
        <end position="172"/>
    </location>
</feature>
<evidence type="ECO:0000259" key="2">
    <source>
        <dbReference type="Pfam" id="PF04155"/>
    </source>
</evidence>
<evidence type="ECO:0000313" key="3">
    <source>
        <dbReference type="EMBL" id="MFH4975596.1"/>
    </source>
</evidence>
<dbReference type="AlphaFoldDB" id="A0ABD6EDY1"/>
<gene>
    <name evidence="3" type="ORF">AB6A40_002305</name>
</gene>